<evidence type="ECO:0000259" key="14">
    <source>
        <dbReference type="SMART" id="SM01285"/>
    </source>
</evidence>
<comment type="subunit">
    <text evidence="11">Component of the FACT complex.</text>
</comment>
<dbReference type="InterPro" id="IPR036005">
    <property type="entry name" value="Creatinase/aminopeptidase-like"/>
</dbReference>
<dbReference type="PANTHER" id="PTHR13980:SF15">
    <property type="entry name" value="FACT COMPLEX SUBUNIT SPT16"/>
    <property type="match status" value="1"/>
</dbReference>
<evidence type="ECO:0000256" key="1">
    <source>
        <dbReference type="ARBA" id="ARBA00010779"/>
    </source>
</evidence>
<dbReference type="InterPro" id="IPR011993">
    <property type="entry name" value="PH-like_dom_sf"/>
</dbReference>
<evidence type="ECO:0000256" key="13">
    <source>
        <dbReference type="SAM" id="MobiDB-lite"/>
    </source>
</evidence>
<dbReference type="GO" id="GO:0035101">
    <property type="term" value="C:FACT complex"/>
    <property type="evidence" value="ECO:0007669"/>
    <property type="project" value="UniProtKB-UniRule"/>
</dbReference>
<dbReference type="Gene3D" id="3.40.350.10">
    <property type="entry name" value="Creatinase/prolidase N-terminal domain"/>
    <property type="match status" value="1"/>
</dbReference>
<keyword evidence="3 11" id="KW-0235">DNA replication</keyword>
<keyword evidence="2 11" id="KW-0158">Chromosome</keyword>
<dbReference type="InterPro" id="IPR056595">
    <property type="entry name" value="Fact-SPT16_PH"/>
</dbReference>
<evidence type="ECO:0000313" key="18">
    <source>
        <dbReference type="Proteomes" id="UP000027195"/>
    </source>
</evidence>
<dbReference type="GO" id="GO:0031491">
    <property type="term" value="F:nucleosome binding"/>
    <property type="evidence" value="ECO:0007669"/>
    <property type="project" value="TreeGrafter"/>
</dbReference>
<sequence>MSTPQLNVPQFWSRIQGLISAWSTWLLGYEFPSTIMLFQKEKLYFLCSASKAKILNQLSAESVIPFEVLTTARPKDPPTDAIPRLAAVLANVQRIGTLTKEKHRGRITDEWAKQLETNDNKVDFVDIATAFSSVMAVKDEDELKSIRTASHLSSTLLTHHLAQKLELLLDRQTKISHALLAEQVEARLGDGQKPPDMKVFGKSKHLGDADFGAVETIYTPVIQSRNSAGGYDLKPSAESTEDNVAHQGIILASIGIKYKGYCAQVGRSFLVDPTKEQEQIYQLLLSLQSELLSKLKDGTPARDVYLHALNYVKGKRPELEKNFVKNVGFGMGLEYRDNAYILTAKNTRAVKSDMVFNLSIGFQDLEEKDGKKYALSISDTVKVTHDGAVCLTEGTKTADEVMFFFQDDEPPAAKDQSKKKASPDKAKTKAKAPNAGAELNGKVAGSKVLRAKTRQQFLDPDAALSTAAKIAEHQKELHAQRQEEGIARFAGEGGGELEERGKGWKRFVSYKGEAGLPREVEGLRIFVDRKSQTVILPINGFAVPFHINTLKNVSKSDEGEFTYLRINFQTPGQLAGKKEDTPFEDPDATFIRSVSYRSTDGHRFDAISKQITELKKEVNKREQEKKEMADVIEQDSLVEIKGRRPLRLPEVFVRPALDGKRLPGELEIHQNGLRYQSPLGQKIDLLFTNIKHLFFQPCDHEMLVIVHAHLKSPIMIGKKKAKDVQFYREASDVQFDETGNRKRKYRYGDEDEIELEQNERKRRQALNKEFKHFADKIAEASAGRLELDIPFRELAFEGVPFRTNVKLQPTTECLVHLSDPPFLVITLAEVEIASLERVQFGLRQFDVVFIFNDFSKPPLHINSIPSAQLDNVKEWLDSVEIPLAEGPVNLNWSQIMKTINDNPYEFFKDGGWSFLSGGGDGADASGSDDSDSESEFEADPADLAMSESSTEEDSEFDGDSDASDDSGSEASLGESESSGEDWDELEKKAAQADKKKEEKQGHDSDDSDAKPKKKGGNNSSRSAAKGKSKANGKPPAKGKR</sequence>
<keyword evidence="8 11" id="KW-0234">DNA repair</keyword>
<dbReference type="InterPro" id="IPR000994">
    <property type="entry name" value="Pept_M24"/>
</dbReference>
<dbReference type="Gene3D" id="2.30.29.150">
    <property type="match status" value="1"/>
</dbReference>
<keyword evidence="9 11" id="KW-0539">Nucleus</keyword>
<dbReference type="InterPro" id="IPR040258">
    <property type="entry name" value="Spt16"/>
</dbReference>
<proteinExistence type="inferred from homology"/>
<evidence type="ECO:0000256" key="9">
    <source>
        <dbReference type="ARBA" id="ARBA00023242"/>
    </source>
</evidence>
<dbReference type="Pfam" id="PF21091">
    <property type="entry name" value="SPT16_C"/>
    <property type="match status" value="1"/>
</dbReference>
<feature type="domain" description="FACT complex subunit SPT16 N-terminal lobe" evidence="14">
    <location>
        <begin position="6"/>
        <end position="131"/>
    </location>
</feature>
<dbReference type="Gene3D" id="3.90.230.10">
    <property type="entry name" value="Creatinase/methionine aminopeptidase superfamily"/>
    <property type="match status" value="1"/>
</dbReference>
<evidence type="ECO:0000313" key="17">
    <source>
        <dbReference type="EMBL" id="KDQ13142.1"/>
    </source>
</evidence>
<dbReference type="HOGENOM" id="CLU_004627_1_0_1"/>
<evidence type="ECO:0000256" key="11">
    <source>
        <dbReference type="RuleBase" id="RU367052"/>
    </source>
</evidence>
<dbReference type="InterPro" id="IPR029149">
    <property type="entry name" value="Creatin/AminoP/Spt16_N"/>
</dbReference>
<dbReference type="EMBL" id="KL198045">
    <property type="protein sequence ID" value="KDQ13142.1"/>
    <property type="molecule type" value="Genomic_DNA"/>
</dbReference>
<feature type="compositionally biased region" description="Acidic residues" evidence="13">
    <location>
        <begin position="926"/>
        <end position="940"/>
    </location>
</feature>
<comment type="function">
    <text evidence="10 11">Component of the FACT complex, a general chromatin factor that acts to reorganize nucleosomes. The FACT complex is involved in multiple processes that require DNA as a template such as mRNA elongation, DNA replication and DNA repair. During transcription elongation the FACT complex acts as a histone chaperone that both destabilizes and restores nucleosomal structure. It facilitates the passage of RNA polymerase II and transcription by promoting the dissociation of one histone H2A-H2B dimer from the nucleosome, then subsequently promotes the reestablishment of the nucleosome following the passage of RNA polymerase II.</text>
</comment>
<evidence type="ECO:0000256" key="7">
    <source>
        <dbReference type="ARBA" id="ARBA00023163"/>
    </source>
</evidence>
<evidence type="ECO:0000256" key="4">
    <source>
        <dbReference type="ARBA" id="ARBA00022763"/>
    </source>
</evidence>
<evidence type="ECO:0000259" key="16">
    <source>
        <dbReference type="SMART" id="SM01287"/>
    </source>
</evidence>
<evidence type="ECO:0000256" key="2">
    <source>
        <dbReference type="ARBA" id="ARBA00022454"/>
    </source>
</evidence>
<feature type="region of interest" description="Disordered" evidence="13">
    <location>
        <begin position="918"/>
        <end position="1040"/>
    </location>
</feature>
<evidence type="ECO:0000256" key="6">
    <source>
        <dbReference type="ARBA" id="ARBA00023054"/>
    </source>
</evidence>
<dbReference type="Pfam" id="PF14826">
    <property type="entry name" value="FACT-Spt16_Nlob"/>
    <property type="match status" value="1"/>
</dbReference>
<evidence type="ECO:0000256" key="12">
    <source>
        <dbReference type="SAM" id="Coils"/>
    </source>
</evidence>
<keyword evidence="18" id="KW-1185">Reference proteome</keyword>
<dbReference type="GO" id="GO:0006281">
    <property type="term" value="P:DNA repair"/>
    <property type="evidence" value="ECO:0007669"/>
    <property type="project" value="UniProtKB-UniRule"/>
</dbReference>
<evidence type="ECO:0000256" key="5">
    <source>
        <dbReference type="ARBA" id="ARBA00023015"/>
    </source>
</evidence>
<evidence type="ECO:0000259" key="15">
    <source>
        <dbReference type="SMART" id="SM01286"/>
    </source>
</evidence>
<feature type="compositionally biased region" description="Basic and acidic residues" evidence="13">
    <location>
        <begin position="985"/>
        <end position="1010"/>
    </location>
</feature>
<dbReference type="GO" id="GO:0006368">
    <property type="term" value="P:transcription elongation by RNA polymerase II"/>
    <property type="evidence" value="ECO:0007669"/>
    <property type="project" value="TreeGrafter"/>
</dbReference>
<dbReference type="Proteomes" id="UP000027195">
    <property type="component" value="Unassembled WGS sequence"/>
</dbReference>
<dbReference type="STRING" id="930990.A0A067MMM8"/>
<feature type="compositionally biased region" description="Acidic residues" evidence="13">
    <location>
        <begin position="949"/>
        <end position="967"/>
    </location>
</feature>
<dbReference type="FunCoup" id="A0A067MMM8">
    <property type="interactions" value="839"/>
</dbReference>
<dbReference type="AlphaFoldDB" id="A0A067MMM8"/>
<dbReference type="SUPFAM" id="SSF55920">
    <property type="entry name" value="Creatinase/aminopeptidase"/>
    <property type="match status" value="1"/>
</dbReference>
<dbReference type="FunFam" id="2.30.29.210:FF:000001">
    <property type="entry name" value="FACT complex subunit spt16"/>
    <property type="match status" value="1"/>
</dbReference>
<dbReference type="GO" id="GO:0006260">
    <property type="term" value="P:DNA replication"/>
    <property type="evidence" value="ECO:0007669"/>
    <property type="project" value="UniProtKB-KW"/>
</dbReference>
<comment type="similarity">
    <text evidence="1 11">Belongs to the peptidase M24 family. SPT16 subfamily.</text>
</comment>
<comment type="subcellular location">
    <subcellularLocation>
        <location evidence="11">Nucleus</location>
    </subcellularLocation>
    <subcellularLocation>
        <location evidence="11">Chromosome</location>
    </subcellularLocation>
</comment>
<dbReference type="FunFam" id="3.90.230.10:FF:000005">
    <property type="entry name" value="FACT complex subunit spt16"/>
    <property type="match status" value="1"/>
</dbReference>
<dbReference type="FunFam" id="2.30.29.30:FF:000017">
    <property type="entry name" value="FACT complex subunit SPT16"/>
    <property type="match status" value="1"/>
</dbReference>
<dbReference type="Pfam" id="PF24824">
    <property type="entry name" value="PH_SPT16"/>
    <property type="match status" value="1"/>
</dbReference>
<keyword evidence="7 11" id="KW-0804">Transcription</keyword>
<dbReference type="Gene3D" id="2.30.29.30">
    <property type="entry name" value="Pleckstrin-homology domain (PH domain)/Phosphotyrosine-binding domain (PTB)"/>
    <property type="match status" value="1"/>
</dbReference>
<dbReference type="InterPro" id="IPR013719">
    <property type="entry name" value="RTT106/SPT16-like_middle_dom"/>
</dbReference>
<accession>A0A067MMM8</accession>
<dbReference type="InterPro" id="IPR029148">
    <property type="entry name" value="FACT-SPT16_Nlobe"/>
</dbReference>
<dbReference type="Pfam" id="PF08644">
    <property type="entry name" value="SPT16"/>
    <property type="match status" value="1"/>
</dbReference>
<dbReference type="SMART" id="SM01285">
    <property type="entry name" value="FACT-Spt16_Nlob"/>
    <property type="match status" value="1"/>
</dbReference>
<feature type="compositionally biased region" description="Basic and acidic residues" evidence="13">
    <location>
        <begin position="411"/>
        <end position="427"/>
    </location>
</feature>
<dbReference type="Pfam" id="PF00557">
    <property type="entry name" value="Peptidase_M24"/>
    <property type="match status" value="1"/>
</dbReference>
<keyword evidence="4 11" id="KW-0227">DNA damage</keyword>
<dbReference type="InterPro" id="IPR048969">
    <property type="entry name" value="FACT_SPT16_C"/>
</dbReference>
<feature type="domain" description="Histone chaperone RTT106/FACT complex subunit SPT16-like middle" evidence="16">
    <location>
        <begin position="796"/>
        <end position="886"/>
    </location>
</feature>
<gene>
    <name evidence="17" type="ORF">BOTBODRAFT_66895</name>
</gene>
<keyword evidence="6 12" id="KW-0175">Coiled coil</keyword>
<dbReference type="Gene3D" id="2.30.29.210">
    <property type="entry name" value="FACT complex subunit Spt16p/Cdc68p"/>
    <property type="match status" value="1"/>
</dbReference>
<dbReference type="Pfam" id="PF08512">
    <property type="entry name" value="Rttp106-like_middle"/>
    <property type="match status" value="1"/>
</dbReference>
<dbReference type="InParanoid" id="A0A067MMM8"/>
<dbReference type="InterPro" id="IPR013953">
    <property type="entry name" value="FACT_SPT16_M"/>
</dbReference>
<dbReference type="FunFam" id="2.30.29.150:FF:000002">
    <property type="entry name" value="FACT complex subunit SPT16"/>
    <property type="match status" value="1"/>
</dbReference>
<evidence type="ECO:0000256" key="10">
    <source>
        <dbReference type="ARBA" id="ARBA00025370"/>
    </source>
</evidence>
<organism evidence="17 18">
    <name type="scientific">Botryobasidium botryosum (strain FD-172 SS1)</name>
    <dbReference type="NCBI Taxonomy" id="930990"/>
    <lineage>
        <taxon>Eukaryota</taxon>
        <taxon>Fungi</taxon>
        <taxon>Dikarya</taxon>
        <taxon>Basidiomycota</taxon>
        <taxon>Agaricomycotina</taxon>
        <taxon>Agaricomycetes</taxon>
        <taxon>Cantharellales</taxon>
        <taxon>Botryobasidiaceae</taxon>
        <taxon>Botryobasidium</taxon>
    </lineage>
</organism>
<reference evidence="18" key="1">
    <citation type="journal article" date="2014" name="Proc. Natl. Acad. Sci. U.S.A.">
        <title>Extensive sampling of basidiomycete genomes demonstrates inadequacy of the white-rot/brown-rot paradigm for wood decay fungi.</title>
        <authorList>
            <person name="Riley R."/>
            <person name="Salamov A.A."/>
            <person name="Brown D.W."/>
            <person name="Nagy L.G."/>
            <person name="Floudas D."/>
            <person name="Held B.W."/>
            <person name="Levasseur A."/>
            <person name="Lombard V."/>
            <person name="Morin E."/>
            <person name="Otillar R."/>
            <person name="Lindquist E.A."/>
            <person name="Sun H."/>
            <person name="LaButti K.M."/>
            <person name="Schmutz J."/>
            <person name="Jabbour D."/>
            <person name="Luo H."/>
            <person name="Baker S.E."/>
            <person name="Pisabarro A.G."/>
            <person name="Walton J.D."/>
            <person name="Blanchette R.A."/>
            <person name="Henrissat B."/>
            <person name="Martin F."/>
            <person name="Cullen D."/>
            <person name="Hibbett D.S."/>
            <person name="Grigoriev I.V."/>
        </authorList>
    </citation>
    <scope>NUCLEOTIDE SEQUENCE [LARGE SCALE GENOMIC DNA]</scope>
    <source>
        <strain evidence="18">FD-172 SS1</strain>
    </source>
</reference>
<feature type="domain" description="FACT complex subunit SPT16 middle" evidence="15">
    <location>
        <begin position="525"/>
        <end position="675"/>
    </location>
</feature>
<feature type="coiled-coil region" evidence="12">
    <location>
        <begin position="604"/>
        <end position="634"/>
    </location>
</feature>
<feature type="region of interest" description="Disordered" evidence="13">
    <location>
        <begin position="410"/>
        <end position="435"/>
    </location>
</feature>
<evidence type="ECO:0000256" key="3">
    <source>
        <dbReference type="ARBA" id="ARBA00022705"/>
    </source>
</evidence>
<protein>
    <recommendedName>
        <fullName evidence="11">FACT complex subunit</fullName>
    </recommendedName>
</protein>
<dbReference type="OrthoDB" id="10251642at2759"/>
<dbReference type="GO" id="GO:0010468">
    <property type="term" value="P:regulation of gene expression"/>
    <property type="evidence" value="ECO:0007669"/>
    <property type="project" value="UniProtKB-ARBA"/>
</dbReference>
<dbReference type="PANTHER" id="PTHR13980">
    <property type="entry name" value="CDC68 RELATED"/>
    <property type="match status" value="1"/>
</dbReference>
<dbReference type="SMART" id="SM01286">
    <property type="entry name" value="SPT16"/>
    <property type="match status" value="1"/>
</dbReference>
<keyword evidence="5 11" id="KW-0805">Transcription regulation</keyword>
<evidence type="ECO:0000256" key="8">
    <source>
        <dbReference type="ARBA" id="ARBA00023204"/>
    </source>
</evidence>
<feature type="compositionally biased region" description="Basic residues" evidence="13">
    <location>
        <begin position="1024"/>
        <end position="1040"/>
    </location>
</feature>
<name>A0A067MMM8_BOTB1</name>
<dbReference type="SMART" id="SM01287">
    <property type="entry name" value="Rtt106"/>
    <property type="match status" value="1"/>
</dbReference>